<reference evidence="2" key="1">
    <citation type="submission" date="2017-02" db="EMBL/GenBank/DDBJ databases">
        <authorList>
            <person name="Varghese N."/>
            <person name="Submissions S."/>
        </authorList>
    </citation>
    <scope>NUCLEOTIDE SEQUENCE [LARGE SCALE GENOMIC DNA]</scope>
    <source>
        <strain evidence="2">DSM 22270</strain>
    </source>
</reference>
<gene>
    <name evidence="1" type="ORF">SAMN05660293_02432</name>
</gene>
<dbReference type="Gene3D" id="3.40.720.10">
    <property type="entry name" value="Alkaline Phosphatase, subunit A"/>
    <property type="match status" value="1"/>
</dbReference>
<dbReference type="Proteomes" id="UP000190897">
    <property type="component" value="Unassembled WGS sequence"/>
</dbReference>
<dbReference type="EMBL" id="FUZA01000002">
    <property type="protein sequence ID" value="SKB83016.1"/>
    <property type="molecule type" value="Genomic_DNA"/>
</dbReference>
<evidence type="ECO:0000313" key="2">
    <source>
        <dbReference type="Proteomes" id="UP000190897"/>
    </source>
</evidence>
<protein>
    <recommendedName>
        <fullName evidence="3">Tat (Twin-arginine translocation) pathway signal sequence</fullName>
    </recommendedName>
</protein>
<accession>A0A1T5EGL9</accession>
<dbReference type="STRING" id="651661.SAMN05660293_02432"/>
<dbReference type="OrthoDB" id="9783759at2"/>
<keyword evidence="2" id="KW-1185">Reference proteome</keyword>
<dbReference type="InterPro" id="IPR010869">
    <property type="entry name" value="DUF1501"/>
</dbReference>
<dbReference type="PANTHER" id="PTHR43737:SF1">
    <property type="entry name" value="DUF1501 DOMAIN-CONTAINING PROTEIN"/>
    <property type="match status" value="1"/>
</dbReference>
<dbReference type="InterPro" id="IPR017850">
    <property type="entry name" value="Alkaline_phosphatase_core_sf"/>
</dbReference>
<dbReference type="PANTHER" id="PTHR43737">
    <property type="entry name" value="BLL7424 PROTEIN"/>
    <property type="match status" value="1"/>
</dbReference>
<evidence type="ECO:0008006" key="3">
    <source>
        <dbReference type="Google" id="ProtNLM"/>
    </source>
</evidence>
<organism evidence="1 2">
    <name type="scientific">Dyadobacter psychrophilus</name>
    <dbReference type="NCBI Taxonomy" id="651661"/>
    <lineage>
        <taxon>Bacteria</taxon>
        <taxon>Pseudomonadati</taxon>
        <taxon>Bacteroidota</taxon>
        <taxon>Cytophagia</taxon>
        <taxon>Cytophagales</taxon>
        <taxon>Spirosomataceae</taxon>
        <taxon>Dyadobacter</taxon>
    </lineage>
</organism>
<dbReference type="AlphaFoldDB" id="A0A1T5EGL9"/>
<sequence>MENHHEEPFRINSPEFDILNKKLERRNFLVKTSLGLGALAMGSLFGAQKLFGSGAATPPEGASTLEEKVLKALPHIAPKAKRVVYLFMAGGPSQFETFDYKPKLVNMAGQNLPDSVRKGQRLTGMSANQSSLPVVPSIYGFNQHGKSGTWVSELMPYTAKVVDELCMIKSIYSEAINHDPAITFFQTGNQLPGRPSIGSWVSYGLGTDNQNLPSFIVLVSKNGSKDQPLYARLWGNGFLPSKHQGVQFRSGKDPVLFLNNPEGYDGADRKEMLDYLAKLNQLQNEPYGDPEVDARIAQYEMAFRMQTSVPEVMDTADEPDEVFELYGPDSRDSGTYAANCILARKLLEKDVKFVQLYHQGWDNHGGLPKGIAHQCKNTDQATAALIMDLKRRGLLDDTLVVWGGEFGRTVYSQGKLTADDYGRDHHPRCFTMWMAGAGVKPGISFGETDDFSYNIVKDPVHVHDFQATLMHLMGVDHEQLTYKFQGRRFRLTDVHGNVVKSILT</sequence>
<dbReference type="SUPFAM" id="SSF53649">
    <property type="entry name" value="Alkaline phosphatase-like"/>
    <property type="match status" value="1"/>
</dbReference>
<evidence type="ECO:0000313" key="1">
    <source>
        <dbReference type="EMBL" id="SKB83016.1"/>
    </source>
</evidence>
<dbReference type="Pfam" id="PF07394">
    <property type="entry name" value="DUF1501"/>
    <property type="match status" value="1"/>
</dbReference>
<name>A0A1T5EGL9_9BACT</name>
<dbReference type="RefSeq" id="WP_082214914.1">
    <property type="nucleotide sequence ID" value="NZ_FUZA01000002.1"/>
</dbReference>
<proteinExistence type="predicted"/>